<accession>A0A6J1CXS7</accession>
<keyword evidence="4" id="KW-1185">Reference proteome</keyword>
<dbReference type="KEGG" id="mcha:111015254"/>
<dbReference type="GO" id="GO:0098542">
    <property type="term" value="P:defense response to other organism"/>
    <property type="evidence" value="ECO:0007669"/>
    <property type="project" value="InterPro"/>
</dbReference>
<feature type="transmembrane region" description="Helical" evidence="3">
    <location>
        <begin position="24"/>
        <end position="51"/>
    </location>
</feature>
<organism evidence="4 5">
    <name type="scientific">Momordica charantia</name>
    <name type="common">Bitter gourd</name>
    <name type="synonym">Balsam pear</name>
    <dbReference type="NCBI Taxonomy" id="3673"/>
    <lineage>
        <taxon>Eukaryota</taxon>
        <taxon>Viridiplantae</taxon>
        <taxon>Streptophyta</taxon>
        <taxon>Embryophyta</taxon>
        <taxon>Tracheophyta</taxon>
        <taxon>Spermatophyta</taxon>
        <taxon>Magnoliopsida</taxon>
        <taxon>eudicotyledons</taxon>
        <taxon>Gunneridae</taxon>
        <taxon>Pentapetalae</taxon>
        <taxon>rosids</taxon>
        <taxon>fabids</taxon>
        <taxon>Cucurbitales</taxon>
        <taxon>Cucurbitaceae</taxon>
        <taxon>Momordiceae</taxon>
        <taxon>Momordica</taxon>
    </lineage>
</organism>
<dbReference type="GO" id="GO:0016020">
    <property type="term" value="C:membrane"/>
    <property type="evidence" value="ECO:0007669"/>
    <property type="project" value="UniProtKB-SubCell"/>
</dbReference>
<dbReference type="PANTHER" id="PTHR31234:SF65">
    <property type="entry name" value="LATE EMBRYOGENESIS ABUNDANT PROTEIN, LEA_2 SUBGROUP"/>
    <property type="match status" value="1"/>
</dbReference>
<name>A0A6J1CXS7_MOMCH</name>
<evidence type="ECO:0000256" key="2">
    <source>
        <dbReference type="ARBA" id="ARBA00023136"/>
    </source>
</evidence>
<evidence type="ECO:0000256" key="3">
    <source>
        <dbReference type="SAM" id="Phobius"/>
    </source>
</evidence>
<dbReference type="OrthoDB" id="1894389at2759"/>
<protein>
    <submittedName>
        <fullName evidence="5">Late embryogenesis abundant protein At1g64065</fullName>
    </submittedName>
</protein>
<dbReference type="RefSeq" id="XP_022145906.1">
    <property type="nucleotide sequence ID" value="XM_022290214.1"/>
</dbReference>
<evidence type="ECO:0000313" key="4">
    <source>
        <dbReference type="Proteomes" id="UP000504603"/>
    </source>
</evidence>
<evidence type="ECO:0000256" key="1">
    <source>
        <dbReference type="ARBA" id="ARBA00004370"/>
    </source>
</evidence>
<comment type="subcellular location">
    <subcellularLocation>
        <location evidence="1">Membrane</location>
    </subcellularLocation>
</comment>
<dbReference type="GeneID" id="111015254"/>
<keyword evidence="2 3" id="KW-0472">Membrane</keyword>
<sequence length="204" mass="22246">MAAQETSGDRPATLRSRRRASERCINACCIYLFAGAAAACVAVLILGLTVVRVKTPTAKLSSVAVKNLSYGFSPNPFVDATLIAEVTIENPNFGEFKYEENTDASFIYYGVAAGIGEVKRVSVNAKGVKRTSFSVEVKTNASVADVDYMSYDLASLKRMNMSCIAEFEGRVRLLKLFKEMKVSLLKCTMTLNFSSHAIHNLACQ</sequence>
<dbReference type="Proteomes" id="UP000504603">
    <property type="component" value="Unplaced"/>
</dbReference>
<dbReference type="AlphaFoldDB" id="A0A6J1CXS7"/>
<dbReference type="InterPro" id="IPR044839">
    <property type="entry name" value="NDR1-like"/>
</dbReference>
<evidence type="ECO:0000313" key="5">
    <source>
        <dbReference type="RefSeq" id="XP_022145906.1"/>
    </source>
</evidence>
<proteinExistence type="predicted"/>
<keyword evidence="3" id="KW-0812">Transmembrane</keyword>
<keyword evidence="3" id="KW-1133">Transmembrane helix</keyword>
<reference evidence="5" key="1">
    <citation type="submission" date="2025-08" db="UniProtKB">
        <authorList>
            <consortium name="RefSeq"/>
        </authorList>
    </citation>
    <scope>IDENTIFICATION</scope>
    <source>
        <strain evidence="5">OHB3-1</strain>
    </source>
</reference>
<gene>
    <name evidence="5" type="primary">LOC111015254</name>
</gene>
<dbReference type="PANTHER" id="PTHR31234">
    <property type="entry name" value="LATE EMBRYOGENESIS ABUNDANT (LEA) HYDROXYPROLINE-RICH GLYCOPROTEIN FAMILY"/>
    <property type="match status" value="1"/>
</dbReference>